<dbReference type="OrthoDB" id="529831at2"/>
<name>A0A844FEW9_9FIRM</name>
<dbReference type="EMBL" id="VULR01000002">
    <property type="protein sequence ID" value="MSS42521.1"/>
    <property type="molecule type" value="Genomic_DNA"/>
</dbReference>
<dbReference type="PANTHER" id="PTHR33734">
    <property type="entry name" value="LYSM DOMAIN-CONTAINING GPI-ANCHORED PROTEIN 2"/>
    <property type="match status" value="1"/>
</dbReference>
<feature type="signal peptide" evidence="1">
    <location>
        <begin position="1"/>
        <end position="25"/>
    </location>
</feature>
<dbReference type="PROSITE" id="PS51782">
    <property type="entry name" value="LYSM"/>
    <property type="match status" value="3"/>
</dbReference>
<dbReference type="InterPro" id="IPR018392">
    <property type="entry name" value="LysM"/>
</dbReference>
<gene>
    <name evidence="3" type="ORF">FYJ27_02050</name>
</gene>
<dbReference type="Gene3D" id="3.10.350.10">
    <property type="entry name" value="LysM domain"/>
    <property type="match status" value="3"/>
</dbReference>
<evidence type="ECO:0000313" key="3">
    <source>
        <dbReference type="EMBL" id="MSS42521.1"/>
    </source>
</evidence>
<dbReference type="PANTHER" id="PTHR33734:SF22">
    <property type="entry name" value="MEMBRANE-BOUND LYTIC MUREIN TRANSGLYCOSYLASE D"/>
    <property type="match status" value="1"/>
</dbReference>
<sequence>MKNIRGKACTALLVATISLSSTSYATSYTVKPGDSFWKIGRKFGVKLESILKANNANQNTIIYPGQVLQIPDGKTDIENENTNNTENKPTSKTIVHTIVRGDTLWKLSRKYNVPMAKIIGANKNINENSILYIGQKLIIPTVGNLVETPEENVKEPEKTKPSKTIVHTIARGDTLWKLSRKYNVSVSQIVAANNNINENSIIYVGQKLIIPSSENIVDTPNEDTEVKKGQTGEYLDWFKEVNQLVPIGTTFKVIDYYTGKSFNMKRTIGAYHADVEALTMEDTKIIKEIWGGFSWTRRPILVQTGNRLIAASMTAMPHAGNDKVKGGVYTNWRSGDYGPGTNFDYIKGNGMDGHVDIHFAGSKRHKDGRVDEKHQQNVKIAAGMIK</sequence>
<accession>A0A844FEW9</accession>
<dbReference type="Proteomes" id="UP000462760">
    <property type="component" value="Unassembled WGS sequence"/>
</dbReference>
<dbReference type="SMART" id="SM00257">
    <property type="entry name" value="LysM"/>
    <property type="match status" value="3"/>
</dbReference>
<dbReference type="AlphaFoldDB" id="A0A844FEW9"/>
<feature type="domain" description="LysM" evidence="2">
    <location>
        <begin position="26"/>
        <end position="70"/>
    </location>
</feature>
<organism evidence="3 4">
    <name type="scientific">Anaerosalibacter bizertensis</name>
    <dbReference type="NCBI Taxonomy" id="932217"/>
    <lineage>
        <taxon>Bacteria</taxon>
        <taxon>Bacillati</taxon>
        <taxon>Bacillota</taxon>
        <taxon>Tissierellia</taxon>
        <taxon>Tissierellales</taxon>
        <taxon>Sporanaerobacteraceae</taxon>
        <taxon>Anaerosalibacter</taxon>
    </lineage>
</organism>
<evidence type="ECO:0000256" key="1">
    <source>
        <dbReference type="SAM" id="SignalP"/>
    </source>
</evidence>
<protein>
    <submittedName>
        <fullName evidence="3">LysM peptidoglycan-binding domain-containing protein</fullName>
    </submittedName>
</protein>
<dbReference type="Pfam" id="PF01476">
    <property type="entry name" value="LysM"/>
    <property type="match status" value="3"/>
</dbReference>
<comment type="caution">
    <text evidence="3">The sequence shown here is derived from an EMBL/GenBank/DDBJ whole genome shotgun (WGS) entry which is preliminary data.</text>
</comment>
<dbReference type="InterPro" id="IPR036779">
    <property type="entry name" value="LysM_dom_sf"/>
</dbReference>
<reference evidence="3 4" key="1">
    <citation type="submission" date="2019-08" db="EMBL/GenBank/DDBJ databases">
        <title>In-depth cultivation of the pig gut microbiome towards novel bacterial diversity and tailored functional studies.</title>
        <authorList>
            <person name="Wylensek D."/>
            <person name="Hitch T.C.A."/>
            <person name="Clavel T."/>
        </authorList>
    </citation>
    <scope>NUCLEOTIDE SEQUENCE [LARGE SCALE GENOMIC DNA]</scope>
    <source>
        <strain evidence="3 4">Med78-601-WT-4W-RMD-3</strain>
    </source>
</reference>
<dbReference type="SUPFAM" id="SSF54106">
    <property type="entry name" value="LysM domain"/>
    <property type="match status" value="3"/>
</dbReference>
<evidence type="ECO:0000259" key="2">
    <source>
        <dbReference type="PROSITE" id="PS51782"/>
    </source>
</evidence>
<keyword evidence="1" id="KW-0732">Signal</keyword>
<evidence type="ECO:0000313" key="4">
    <source>
        <dbReference type="Proteomes" id="UP000462760"/>
    </source>
</evidence>
<feature type="domain" description="LysM" evidence="2">
    <location>
        <begin position="165"/>
        <end position="210"/>
    </location>
</feature>
<proteinExistence type="predicted"/>
<dbReference type="RefSeq" id="WP_154482407.1">
    <property type="nucleotide sequence ID" value="NZ_VULR01000002.1"/>
</dbReference>
<feature type="domain" description="LysM" evidence="2">
    <location>
        <begin position="94"/>
        <end position="139"/>
    </location>
</feature>
<feature type="chain" id="PRO_5032823008" evidence="1">
    <location>
        <begin position="26"/>
        <end position="386"/>
    </location>
</feature>
<dbReference type="CDD" id="cd00118">
    <property type="entry name" value="LysM"/>
    <property type="match status" value="3"/>
</dbReference>